<dbReference type="NCBIfam" id="TIGR00957">
    <property type="entry name" value="MRP_assoc_pro"/>
    <property type="match status" value="1"/>
</dbReference>
<evidence type="ECO:0000256" key="2">
    <source>
        <dbReference type="ARBA" id="ARBA00004651"/>
    </source>
</evidence>
<dbReference type="CDD" id="cd18595">
    <property type="entry name" value="ABC_6TM_MRP1_2_3_6_D1_like"/>
    <property type="match status" value="1"/>
</dbReference>
<dbReference type="PhylomeDB" id="A0A0D2USZ6"/>
<evidence type="ECO:0000259" key="17">
    <source>
        <dbReference type="PROSITE" id="PS50929"/>
    </source>
</evidence>
<dbReference type="InterPro" id="IPR005292">
    <property type="entry name" value="MRP"/>
</dbReference>
<keyword evidence="13 15" id="KW-0472">Membrane</keyword>
<comment type="subcellular location">
    <subcellularLocation>
        <location evidence="2">Cell membrane</location>
        <topology evidence="2">Multi-pass membrane protein</topology>
    </subcellularLocation>
    <subcellularLocation>
        <location evidence="1">Vacuole membrane</location>
        <topology evidence="1">Multi-pass membrane protein</topology>
    </subcellularLocation>
</comment>
<dbReference type="OrthoDB" id="6500128at2759"/>
<dbReference type="FunFam" id="1.20.1560.10:FF:000020">
    <property type="entry name" value="ABC metal ion transporter"/>
    <property type="match status" value="1"/>
</dbReference>
<keyword evidence="10" id="KW-0067">ATP-binding</keyword>
<dbReference type="GO" id="GO:0140359">
    <property type="term" value="F:ABC-type transporter activity"/>
    <property type="evidence" value="ECO:0007669"/>
    <property type="project" value="InterPro"/>
</dbReference>
<keyword evidence="8" id="KW-0677">Repeat</keyword>
<feature type="domain" description="ABC transporter" evidence="16">
    <location>
        <begin position="1248"/>
        <end position="1482"/>
    </location>
</feature>
<evidence type="ECO:0000256" key="9">
    <source>
        <dbReference type="ARBA" id="ARBA00022741"/>
    </source>
</evidence>
<feature type="region of interest" description="Disordered" evidence="14">
    <location>
        <begin position="854"/>
        <end position="895"/>
    </location>
</feature>
<reference evidence="19" key="1">
    <citation type="submission" date="2011-02" db="EMBL/GenBank/DDBJ databases">
        <title>The Genome Sequence of Capsaspora owczarzaki ATCC 30864.</title>
        <authorList>
            <person name="Russ C."/>
            <person name="Cuomo C."/>
            <person name="Burger G."/>
            <person name="Gray M.W."/>
            <person name="Holland P.W.H."/>
            <person name="King N."/>
            <person name="Lang F.B.F."/>
            <person name="Roger A.J."/>
            <person name="Ruiz-Trillo I."/>
            <person name="Young S.K."/>
            <person name="Zeng Q."/>
            <person name="Gargeya S."/>
            <person name="Alvarado L."/>
            <person name="Berlin A."/>
            <person name="Chapman S.B."/>
            <person name="Chen Z."/>
            <person name="Freedman E."/>
            <person name="Gellesch M."/>
            <person name="Goldberg J."/>
            <person name="Griggs A."/>
            <person name="Gujja S."/>
            <person name="Heilman E."/>
            <person name="Heiman D."/>
            <person name="Howarth C."/>
            <person name="Mehta T."/>
            <person name="Neiman D."/>
            <person name="Pearson M."/>
            <person name="Roberts A."/>
            <person name="Saif S."/>
            <person name="Shea T."/>
            <person name="Shenoy N."/>
            <person name="Sisk P."/>
            <person name="Stolte C."/>
            <person name="Sykes S."/>
            <person name="White J."/>
            <person name="Yandava C."/>
            <person name="Haas B."/>
            <person name="Nusbaum C."/>
            <person name="Birren B."/>
        </authorList>
    </citation>
    <scope>NUCLEOTIDE SEQUENCE</scope>
    <source>
        <strain evidence="19">ATCC 30864</strain>
    </source>
</reference>
<dbReference type="InterPro" id="IPR027417">
    <property type="entry name" value="P-loop_NTPase"/>
</dbReference>
<dbReference type="GO" id="GO:0005774">
    <property type="term" value="C:vacuolar membrane"/>
    <property type="evidence" value="ECO:0007669"/>
    <property type="project" value="UniProtKB-SubCell"/>
</dbReference>
<evidence type="ECO:0000313" key="19">
    <source>
        <dbReference type="Proteomes" id="UP000008743"/>
    </source>
</evidence>
<dbReference type="PROSITE" id="PS00211">
    <property type="entry name" value="ABC_TRANSPORTER_1"/>
    <property type="match status" value="2"/>
</dbReference>
<name>A0A0D2USZ6_CAPO3</name>
<dbReference type="STRING" id="595528.A0A0D2USZ6"/>
<dbReference type="Pfam" id="PF00005">
    <property type="entry name" value="ABC_tran"/>
    <property type="match status" value="2"/>
</dbReference>
<dbReference type="InterPro" id="IPR036640">
    <property type="entry name" value="ABC1_TM_sf"/>
</dbReference>
<evidence type="ECO:0000256" key="8">
    <source>
        <dbReference type="ARBA" id="ARBA00022737"/>
    </source>
</evidence>
<dbReference type="InterPro" id="IPR050173">
    <property type="entry name" value="ABC_transporter_C-like"/>
</dbReference>
<dbReference type="EMBL" id="KE346376">
    <property type="protein sequence ID" value="KJE98071.1"/>
    <property type="molecule type" value="Genomic_DNA"/>
</dbReference>
<feature type="compositionally biased region" description="Low complexity" evidence="14">
    <location>
        <begin position="882"/>
        <end position="895"/>
    </location>
</feature>
<evidence type="ECO:0000256" key="13">
    <source>
        <dbReference type="ARBA" id="ARBA00023136"/>
    </source>
</evidence>
<keyword evidence="7 15" id="KW-0812">Transmembrane</keyword>
<protein>
    <submittedName>
        <fullName evidence="18">Multidrug resistance-associated protein 3</fullName>
    </submittedName>
</protein>
<dbReference type="Pfam" id="PF24357">
    <property type="entry name" value="TMD0_ABC"/>
    <property type="match status" value="1"/>
</dbReference>
<feature type="domain" description="ABC transmembrane type-1" evidence="17">
    <location>
        <begin position="929"/>
        <end position="1211"/>
    </location>
</feature>
<keyword evidence="12 15" id="KW-1133">Transmembrane helix</keyword>
<feature type="transmembrane region" description="Helical" evidence="15">
    <location>
        <begin position="165"/>
        <end position="186"/>
    </location>
</feature>
<dbReference type="GO" id="GO:0005524">
    <property type="term" value="F:ATP binding"/>
    <property type="evidence" value="ECO:0007669"/>
    <property type="project" value="UniProtKB-KW"/>
</dbReference>
<proteinExistence type="inferred from homology"/>
<feature type="transmembrane region" description="Helical" evidence="15">
    <location>
        <begin position="391"/>
        <end position="413"/>
    </location>
</feature>
<dbReference type="Gene3D" id="3.40.50.300">
    <property type="entry name" value="P-loop containing nucleotide triphosphate hydrolases"/>
    <property type="match status" value="2"/>
</dbReference>
<dbReference type="Proteomes" id="UP000008743">
    <property type="component" value="Unassembled WGS sequence"/>
</dbReference>
<feature type="transmembrane region" description="Helical" evidence="15">
    <location>
        <begin position="498"/>
        <end position="522"/>
    </location>
</feature>
<evidence type="ECO:0000256" key="10">
    <source>
        <dbReference type="ARBA" id="ARBA00022840"/>
    </source>
</evidence>
<feature type="transmembrane region" description="Helical" evidence="15">
    <location>
        <begin position="969"/>
        <end position="994"/>
    </location>
</feature>
<dbReference type="SMART" id="SM00382">
    <property type="entry name" value="AAA"/>
    <property type="match status" value="2"/>
</dbReference>
<dbReference type="CDD" id="cd18603">
    <property type="entry name" value="ABC_6TM_MRP1_2_3_6_D2_like"/>
    <property type="match status" value="1"/>
</dbReference>
<evidence type="ECO:0000313" key="18">
    <source>
        <dbReference type="EMBL" id="KJE98071.1"/>
    </source>
</evidence>
<evidence type="ECO:0000256" key="14">
    <source>
        <dbReference type="SAM" id="MobiDB-lite"/>
    </source>
</evidence>
<evidence type="ECO:0000256" key="5">
    <source>
        <dbReference type="ARBA" id="ARBA00022475"/>
    </source>
</evidence>
<feature type="transmembrane region" description="Helical" evidence="15">
    <location>
        <begin position="72"/>
        <end position="90"/>
    </location>
</feature>
<dbReference type="CDD" id="cd03244">
    <property type="entry name" value="ABCC_MRP_domain2"/>
    <property type="match status" value="1"/>
</dbReference>
<feature type="transmembrane region" description="Helical" evidence="15">
    <location>
        <begin position="1154"/>
        <end position="1175"/>
    </location>
</feature>
<keyword evidence="6" id="KW-0926">Vacuole</keyword>
<dbReference type="PANTHER" id="PTHR24223">
    <property type="entry name" value="ATP-BINDING CASSETTE SUB-FAMILY C"/>
    <property type="match status" value="1"/>
</dbReference>
<feature type="transmembrane region" description="Helical" evidence="15">
    <location>
        <begin position="1070"/>
        <end position="1089"/>
    </location>
</feature>
<evidence type="ECO:0000256" key="12">
    <source>
        <dbReference type="ARBA" id="ARBA00022989"/>
    </source>
</evidence>
<feature type="domain" description="ABC transmembrane type-1" evidence="17">
    <location>
        <begin position="280"/>
        <end position="560"/>
    </location>
</feature>
<dbReference type="PROSITE" id="PS50929">
    <property type="entry name" value="ABC_TM1F"/>
    <property type="match status" value="2"/>
</dbReference>
<dbReference type="InterPro" id="IPR017871">
    <property type="entry name" value="ABC_transporter-like_CS"/>
</dbReference>
<dbReference type="FunFam" id="3.40.50.300:FF:000074">
    <property type="entry name" value="Multidrug resistance-associated protein 5 isoform 1"/>
    <property type="match status" value="1"/>
</dbReference>
<keyword evidence="19" id="KW-1185">Reference proteome</keyword>
<feature type="transmembrane region" description="Helical" evidence="15">
    <location>
        <begin position="534"/>
        <end position="559"/>
    </location>
</feature>
<dbReference type="PROSITE" id="PS50893">
    <property type="entry name" value="ABC_TRANSPORTER_2"/>
    <property type="match status" value="2"/>
</dbReference>
<dbReference type="FunFam" id="3.40.50.300:FF:000293">
    <property type="entry name" value="ATP binding cassette subfamily C member 1"/>
    <property type="match status" value="1"/>
</dbReference>
<evidence type="ECO:0000256" key="3">
    <source>
        <dbReference type="ARBA" id="ARBA00009726"/>
    </source>
</evidence>
<evidence type="ECO:0000256" key="6">
    <source>
        <dbReference type="ARBA" id="ARBA00022554"/>
    </source>
</evidence>
<dbReference type="CDD" id="cd03250">
    <property type="entry name" value="ABCC_MRP_domain1"/>
    <property type="match status" value="1"/>
</dbReference>
<evidence type="ECO:0000259" key="16">
    <source>
        <dbReference type="PROSITE" id="PS50893"/>
    </source>
</evidence>
<dbReference type="OMA" id="KTWIMAF"/>
<feature type="compositionally biased region" description="Basic and acidic residues" evidence="14">
    <location>
        <begin position="854"/>
        <end position="881"/>
    </location>
</feature>
<evidence type="ECO:0000256" key="1">
    <source>
        <dbReference type="ARBA" id="ARBA00004128"/>
    </source>
</evidence>
<dbReference type="RefSeq" id="XP_004342702.1">
    <property type="nucleotide sequence ID" value="XM_004342653.2"/>
</dbReference>
<keyword evidence="4" id="KW-0813">Transport</keyword>
<dbReference type="FunCoup" id="A0A0D2USZ6">
    <property type="interactions" value="113"/>
</dbReference>
<feature type="transmembrane region" description="Helical" evidence="15">
    <location>
        <begin position="924"/>
        <end position="949"/>
    </location>
</feature>
<feature type="transmembrane region" description="Helical" evidence="15">
    <location>
        <begin position="136"/>
        <end position="159"/>
    </location>
</feature>
<keyword evidence="5" id="KW-1003">Cell membrane</keyword>
<dbReference type="InterPro" id="IPR056227">
    <property type="entry name" value="TMD0_ABC"/>
</dbReference>
<dbReference type="GO" id="GO:0005886">
    <property type="term" value="C:plasma membrane"/>
    <property type="evidence" value="ECO:0007669"/>
    <property type="project" value="UniProtKB-SubCell"/>
</dbReference>
<gene>
    <name evidence="18" type="ORF">CAOG_008101</name>
</gene>
<evidence type="ECO:0000256" key="15">
    <source>
        <dbReference type="SAM" id="Phobius"/>
    </source>
</evidence>
<dbReference type="InParanoid" id="A0A0D2USZ6"/>
<dbReference type="eggNOG" id="KOG0054">
    <property type="taxonomic scope" value="Eukaryota"/>
</dbReference>
<accession>A0A0D2USZ6</accession>
<feature type="transmembrane region" description="Helical" evidence="15">
    <location>
        <begin position="105"/>
        <end position="124"/>
    </location>
</feature>
<dbReference type="Pfam" id="PF00664">
    <property type="entry name" value="ABC_membrane"/>
    <property type="match status" value="2"/>
</dbReference>
<dbReference type="GO" id="GO:0016887">
    <property type="term" value="F:ATP hydrolysis activity"/>
    <property type="evidence" value="ECO:0007669"/>
    <property type="project" value="InterPro"/>
</dbReference>
<dbReference type="InterPro" id="IPR011527">
    <property type="entry name" value="ABC1_TM_dom"/>
</dbReference>
<dbReference type="FunFam" id="1.20.1560.10:FF:000001">
    <property type="entry name" value="ATP-binding cassette subfamily C member 1"/>
    <property type="match status" value="1"/>
</dbReference>
<evidence type="ECO:0000256" key="11">
    <source>
        <dbReference type="ARBA" id="ARBA00022967"/>
    </source>
</evidence>
<sequence>MDSFCGGPGTWGPALPDNATRVDFTPCFEDVVIMLTPVAFVLVIGLLRWYYLVRCFPRTDELSISWVYRSQLLVSFALIIVTLVEMIKVAHEVRIGDPAVQADYHLFYVICMFLGQLIVPFVLWNERNHGQHMSSTISIFWLCSVAAGAVKFRTLVLIADTADHFRLVSFFVYYAFMLLAVITTVLPERESEYSSIDEDANACPEAKASLFSNLTFWWVNGLVRLGYKRDLQQEDLWSLNKQDHADVLADQFEHSWNIERNYKNPSMYRALGRAFGKTFFFAGLFKIAQDSLGFVSPQLLDSMILFIKDTNAPVWQGYAYGAGMFVTAILQSLILHQYFHRCMRSGMQIRSGLTAAVYRKALVLSNTSRQSATVGEIVNLMSVDSQRFQDLTTYLHILWSGPYQIALCLYFLYDAMGLSILAGVAVMILMIPINALIAVRMRGLQKVQMKNKDSRIKLMSEILAGIKVLKLYAWESPFMLMVKVVRDRELKVLKTTSYLNAFAAFAWTCTPFLVSLATFITYTTTGNDLTAEKAFVALALFNLLQFPLSMLPFLLSSVVEASVSNKRLIKFLMLDELKSSNVMRALPRDMDDTRMVPVDPHGTSSNNGAAGVSVARKVRVLVRNGQFKWTTESPEPVLRNIHFEAVDNTLTAVVGRVGCGKSSLVAALLGDMEKTGGDVYVTGSVAYVPQQPWIQNGTLRDNILFGQRYDPDRYARVIDACALKQDLDMLPGGDLTEIGEKGINLSGGQKQRVSIARAVYQNCDIYILDDPLSAVDAHVGKHIFDNVLGSRSILRDKVRILVTHSVRFLPQMDKIVVVRDGCITESGSYSRLKEDGQDFSRFLAEYAAEAEAESQRKHAADAEAGADEAKPGDAKAPDGKAVDAAPTKAAKTTEPAGNQLVAKEGMEAGSVKMSVYKDYMRANGFWLCAIICGMYIVGQALQVGSNLWLSHWSDSSDEDPVATSNDNPYYLGIYAALGIGNAITVFFATFVQALSSIHASEMMHQSMLYRVLRSPMAFFDTTPMGRIVNRFSKDVYILDETIPSSLRSFLGMIFRVASIVIVIAYSTPLFLAAVLPLAVLYVAIQRFYVATSRQLKRLDSVSRSPIYAHFSETLTGVSSIRAYSQRRRFMQDNSTKIDENQRAYYPSIASNRWLAIRLEFIGNLIVLLAALFAVLGRDSVNPGLVGLSISYALQVTQTLNWMVRMSSELETNIVAVERIKEYAEIDSEAERVVDTARPSIGWPDRGAISFKDYAVRYRPGLDLVLRGINAEIQPGEKIGICGRTGAGKTSLTLALFRLLEAAGGSIVIDGINISTIGLDDLRRNLNIIPQDPVLFSGTVRSNLDPLNQYEDSRLWEALERAHLKPAIQALDLRLDAPVNEGGDNFSVGQRQLMCLARALLRRTRILVLDEATSALDVESDALIQQAIRTEFSHCTVLTIAHRLNTILDSDRIMVLDAGRIVEFDTPAKLLANPSTVFFGMAKSEGVVASASL</sequence>
<dbReference type="Gene3D" id="1.20.1560.10">
    <property type="entry name" value="ABC transporter type 1, transmembrane domain"/>
    <property type="match status" value="2"/>
</dbReference>
<comment type="similarity">
    <text evidence="3">Belongs to the ABC transporter superfamily. ABCC family. Conjugate transporter (TC 3.A.1.208) subfamily.</text>
</comment>
<dbReference type="GO" id="GO:0000323">
    <property type="term" value="C:lytic vacuole"/>
    <property type="evidence" value="ECO:0007669"/>
    <property type="project" value="UniProtKB-ARBA"/>
</dbReference>
<organism evidence="18 19">
    <name type="scientific">Capsaspora owczarzaki (strain ATCC 30864)</name>
    <dbReference type="NCBI Taxonomy" id="595528"/>
    <lineage>
        <taxon>Eukaryota</taxon>
        <taxon>Filasterea</taxon>
        <taxon>Capsaspora</taxon>
    </lineage>
</organism>
<dbReference type="InterPro" id="IPR003439">
    <property type="entry name" value="ABC_transporter-like_ATP-bd"/>
</dbReference>
<feature type="transmembrane region" description="Helical" evidence="15">
    <location>
        <begin position="31"/>
        <end position="51"/>
    </location>
</feature>
<feature type="transmembrane region" description="Helical" evidence="15">
    <location>
        <begin position="419"/>
        <end position="439"/>
    </location>
</feature>
<dbReference type="PANTHER" id="PTHR24223:SF443">
    <property type="entry name" value="MULTIDRUG-RESISTANCE LIKE PROTEIN 1, ISOFORM I"/>
    <property type="match status" value="1"/>
</dbReference>
<dbReference type="InterPro" id="IPR003593">
    <property type="entry name" value="AAA+_ATPase"/>
</dbReference>
<evidence type="ECO:0000256" key="7">
    <source>
        <dbReference type="ARBA" id="ARBA00022692"/>
    </source>
</evidence>
<keyword evidence="11" id="KW-1278">Translocase</keyword>
<dbReference type="SUPFAM" id="SSF52540">
    <property type="entry name" value="P-loop containing nucleoside triphosphate hydrolases"/>
    <property type="match status" value="2"/>
</dbReference>
<feature type="transmembrane region" description="Helical" evidence="15">
    <location>
        <begin position="318"/>
        <end position="339"/>
    </location>
</feature>
<keyword evidence="9" id="KW-0547">Nucleotide-binding</keyword>
<evidence type="ECO:0000256" key="4">
    <source>
        <dbReference type="ARBA" id="ARBA00022448"/>
    </source>
</evidence>
<feature type="transmembrane region" description="Helical" evidence="15">
    <location>
        <begin position="270"/>
        <end position="288"/>
    </location>
</feature>
<feature type="domain" description="ABC transporter" evidence="16">
    <location>
        <begin position="622"/>
        <end position="845"/>
    </location>
</feature>
<dbReference type="SUPFAM" id="SSF90123">
    <property type="entry name" value="ABC transporter transmembrane region"/>
    <property type="match status" value="2"/>
</dbReference>